<comment type="caution">
    <text evidence="12">The sequence shown here is derived from an EMBL/GenBank/DDBJ whole genome shotgun (WGS) entry which is preliminary data.</text>
</comment>
<evidence type="ECO:0000256" key="1">
    <source>
        <dbReference type="ARBA" id="ARBA00004571"/>
    </source>
</evidence>
<proteinExistence type="inferred from homology"/>
<keyword evidence="7" id="KW-0472">Membrane</keyword>
<protein>
    <submittedName>
        <fullName evidence="12">Fimbrial biogenesis outer membrane usher protein</fullName>
    </submittedName>
</protein>
<dbReference type="Pfam" id="PF13953">
    <property type="entry name" value="PapC_C"/>
    <property type="match status" value="1"/>
</dbReference>
<comment type="subcellular location">
    <subcellularLocation>
        <location evidence="1">Cell outer membrane</location>
        <topology evidence="1">Multi-pass membrane protein</topology>
    </subcellularLocation>
</comment>
<evidence type="ECO:0000259" key="10">
    <source>
        <dbReference type="Pfam" id="PF13953"/>
    </source>
</evidence>
<reference evidence="12 13" key="1">
    <citation type="journal article" date="2024" name="Chem. Sci.">
        <title>Discovery of megapolipeptins by genome mining of a Burkholderiales bacteria collection.</title>
        <authorList>
            <person name="Paulo B.S."/>
            <person name="Recchia M.J.J."/>
            <person name="Lee S."/>
            <person name="Fergusson C.H."/>
            <person name="Romanowski S.B."/>
            <person name="Hernandez A."/>
            <person name="Krull N."/>
            <person name="Liu D.Y."/>
            <person name="Cavanagh H."/>
            <person name="Bos A."/>
            <person name="Gray C.A."/>
            <person name="Murphy B.T."/>
            <person name="Linington R.G."/>
            <person name="Eustaquio A.S."/>
        </authorList>
    </citation>
    <scope>NUCLEOTIDE SEQUENCE [LARGE SCALE GENOMIC DNA]</scope>
    <source>
        <strain evidence="12 13">RL21-008-BIB-B</strain>
    </source>
</reference>
<feature type="region of interest" description="Disordered" evidence="9">
    <location>
        <begin position="566"/>
        <end position="585"/>
    </location>
</feature>
<feature type="non-terminal residue" evidence="12">
    <location>
        <position position="1"/>
    </location>
</feature>
<dbReference type="InterPro" id="IPR025949">
    <property type="entry name" value="PapC-like_C"/>
</dbReference>
<evidence type="ECO:0000259" key="11">
    <source>
        <dbReference type="Pfam" id="PF13954"/>
    </source>
</evidence>
<dbReference type="Gene3D" id="3.10.20.410">
    <property type="match status" value="1"/>
</dbReference>
<feature type="domain" description="PapC N-terminal" evidence="11">
    <location>
        <begin position="18"/>
        <end position="169"/>
    </location>
</feature>
<keyword evidence="3" id="KW-0813">Transport</keyword>
<sequence>ESHGSYAQKPVATLAQVEFGNEFLQFPGAPNVDISRFSKGNTVTPGVYRSDIYANGAWLGRAEVTFRNTTGDDSGATPCFDRALFEMAGVDFEKLSEATIAALQDKTPGACRQLDKLIPAATAVYDSADLRLDISIPQIALRRNARGYISPELWDKGVNAGILGYNFNAFRSSSSGAAANTSYYLGLNGGVNLGDWHLRNSSSVSKQSGGTLEYQNVSTYLQRDIVPLKSQLVIGDSFTPGQLFDSVGFRGVSLASDDRMLPDSQNGYAPTVRGVAKTNAKVRVTQNGNIIYETTVAPGQFEINDLYPTGFGGDLRVEVTEADGSRSSFTVPYASIAQLLRPGVGRYNVTAGRTRNVGLSNPISFVQGTYERGISNDLTLFTGGIAAADYLAFLGGSAFNTPLGALSLSVTHSHAKVSDSDVRDGQSAKIDFSKFIKDTGTNFSLAAYRYSSSGYLRLSDLQAAKSLIAQNINTSQQDRQRSQLQLIINQTLGNNYGALYLSGATQNYWNRPGSNTQFNFGYSNIWGPAAYNISIQRQKDLTSGSTNTLFFASVSFPLGREVHSPRISSSVSRDQRSGTSLQTSINGTAGSDNAFAYGATMSKDGSGSKTGSLNGQYNAPYANLGATYTQGSFGSSQSFQASGGLVAHAGGVTLSQSLGETIGIIQAQGAENAQVNTSGVRIDGRGYAVVPYLTPYRINEIAIDPKGTSTDVELSVTSQRVAPHAGAVVLLKYATVTGRSVLIQAKLPNGEQIPFGAEAFDDQGNSVGLSGQGGRIFVRTALADQGKLVVKWGSKKDERCTLTYQLPPRDKDAKGISYDSTSAVCQPVVEVQAKKDDAIAAVPAKMDVKVE</sequence>
<accession>A0ABW8ZCE8</accession>
<dbReference type="InterPro" id="IPR025885">
    <property type="entry name" value="PapC_N"/>
</dbReference>
<evidence type="ECO:0000256" key="4">
    <source>
        <dbReference type="ARBA" id="ARBA00022452"/>
    </source>
</evidence>
<dbReference type="EMBL" id="JAQQFR010000015">
    <property type="protein sequence ID" value="MFL9880834.1"/>
    <property type="molecule type" value="Genomic_DNA"/>
</dbReference>
<dbReference type="PANTHER" id="PTHR30451">
    <property type="entry name" value="OUTER MEMBRANE USHER PROTEIN"/>
    <property type="match status" value="1"/>
</dbReference>
<dbReference type="InterPro" id="IPR000015">
    <property type="entry name" value="Fimb_usher"/>
</dbReference>
<dbReference type="Pfam" id="PF13954">
    <property type="entry name" value="PapC_N"/>
    <property type="match status" value="1"/>
</dbReference>
<dbReference type="Gene3D" id="2.60.40.3110">
    <property type="match status" value="1"/>
</dbReference>
<dbReference type="Proteomes" id="UP001629214">
    <property type="component" value="Unassembled WGS sequence"/>
</dbReference>
<gene>
    <name evidence="12" type="ORF">PQR63_20720</name>
</gene>
<evidence type="ECO:0000313" key="12">
    <source>
        <dbReference type="EMBL" id="MFL9880834.1"/>
    </source>
</evidence>
<keyword evidence="6" id="KW-0732">Signal</keyword>
<dbReference type="Gene3D" id="2.60.40.2610">
    <property type="entry name" value="Outer membrane usher protein FimD, plug domain"/>
    <property type="match status" value="1"/>
</dbReference>
<evidence type="ECO:0000256" key="3">
    <source>
        <dbReference type="ARBA" id="ARBA00022448"/>
    </source>
</evidence>
<evidence type="ECO:0000256" key="2">
    <source>
        <dbReference type="ARBA" id="ARBA00008064"/>
    </source>
</evidence>
<evidence type="ECO:0000256" key="5">
    <source>
        <dbReference type="ARBA" id="ARBA00022692"/>
    </source>
</evidence>
<evidence type="ECO:0000256" key="6">
    <source>
        <dbReference type="ARBA" id="ARBA00022729"/>
    </source>
</evidence>
<comment type="similarity">
    <text evidence="2">Belongs to the fimbrial export usher family.</text>
</comment>
<keyword evidence="8" id="KW-0998">Cell outer membrane</keyword>
<dbReference type="RefSeq" id="WP_408169837.1">
    <property type="nucleotide sequence ID" value="NZ_JAQQFR010000015.1"/>
</dbReference>
<dbReference type="InterPro" id="IPR042186">
    <property type="entry name" value="FimD_plug_dom"/>
</dbReference>
<keyword evidence="4" id="KW-1134">Transmembrane beta strand</keyword>
<evidence type="ECO:0000256" key="8">
    <source>
        <dbReference type="ARBA" id="ARBA00023237"/>
    </source>
</evidence>
<name>A0ABW8ZCE8_9BURK</name>
<dbReference type="Gene3D" id="2.60.40.2070">
    <property type="match status" value="1"/>
</dbReference>
<dbReference type="InterPro" id="IPR037224">
    <property type="entry name" value="PapC_N_sf"/>
</dbReference>
<evidence type="ECO:0000256" key="9">
    <source>
        <dbReference type="SAM" id="MobiDB-lite"/>
    </source>
</evidence>
<evidence type="ECO:0000256" key="7">
    <source>
        <dbReference type="ARBA" id="ARBA00023136"/>
    </source>
</evidence>
<organism evidence="12 13">
    <name type="scientific">Herbaspirillum rhizosphaerae</name>
    <dbReference type="NCBI Taxonomy" id="346179"/>
    <lineage>
        <taxon>Bacteria</taxon>
        <taxon>Pseudomonadati</taxon>
        <taxon>Pseudomonadota</taxon>
        <taxon>Betaproteobacteria</taxon>
        <taxon>Burkholderiales</taxon>
        <taxon>Oxalobacteraceae</taxon>
        <taxon>Herbaspirillum</taxon>
    </lineage>
</organism>
<dbReference type="Pfam" id="PF00577">
    <property type="entry name" value="Usher"/>
    <property type="match status" value="1"/>
</dbReference>
<dbReference type="PANTHER" id="PTHR30451:SF20">
    <property type="entry name" value="FIMBRIAE USHER"/>
    <property type="match status" value="1"/>
</dbReference>
<evidence type="ECO:0000313" key="13">
    <source>
        <dbReference type="Proteomes" id="UP001629214"/>
    </source>
</evidence>
<keyword evidence="13" id="KW-1185">Reference proteome</keyword>
<dbReference type="SUPFAM" id="SSF141729">
    <property type="entry name" value="FimD N-terminal domain-like"/>
    <property type="match status" value="1"/>
</dbReference>
<keyword evidence="5" id="KW-0812">Transmembrane</keyword>
<feature type="domain" description="PapC-like C-terminal" evidence="10">
    <location>
        <begin position="742"/>
        <end position="808"/>
    </location>
</feature>
<dbReference type="InterPro" id="IPR043142">
    <property type="entry name" value="PapC-like_C_sf"/>
</dbReference>